<dbReference type="PRINTS" id="PR01854">
    <property type="entry name" value="BR22PROTEIN"/>
</dbReference>
<dbReference type="STRING" id="658196.A0A397SI68"/>
<organism evidence="3 4">
    <name type="scientific">Glomus cerebriforme</name>
    <dbReference type="NCBI Taxonomy" id="658196"/>
    <lineage>
        <taxon>Eukaryota</taxon>
        <taxon>Fungi</taxon>
        <taxon>Fungi incertae sedis</taxon>
        <taxon>Mucoromycota</taxon>
        <taxon>Glomeromycotina</taxon>
        <taxon>Glomeromycetes</taxon>
        <taxon>Glomerales</taxon>
        <taxon>Glomeraceae</taxon>
        <taxon>Glomus</taxon>
    </lineage>
</organism>
<evidence type="ECO:0000313" key="3">
    <source>
        <dbReference type="EMBL" id="RIA83657.1"/>
    </source>
</evidence>
<keyword evidence="4" id="KW-1185">Reference proteome</keyword>
<accession>A0A397SI68</accession>
<comment type="similarity">
    <text evidence="1">Belongs to the FYV7 family.</text>
</comment>
<dbReference type="InterPro" id="IPR013730">
    <property type="entry name" value="Fyv7/TAP26"/>
</dbReference>
<dbReference type="Pfam" id="PF08524">
    <property type="entry name" value="rRNA_processing"/>
    <property type="match status" value="1"/>
</dbReference>
<dbReference type="AlphaFoldDB" id="A0A397SI68"/>
<proteinExistence type="inferred from homology"/>
<name>A0A397SI68_9GLOM</name>
<protein>
    <recommendedName>
        <fullName evidence="2">rRNA-processing protein FYV7</fullName>
    </recommendedName>
</protein>
<sequence>MSLNINRTRKSYGEKAKQIKKKFIRKAKIKQRFYKTLEKEEKILGPPAFYQDVNFDDWFSVQIFDFETSIKKTPNTKIGDVSPPSLRNEVIEKEDQKDKCNKEISLGIDREVKKEIKKSKSNRIDSYIAFPLNKYRKLAKPNPFYKAFQERERIQREKYAKKEAMRKERQLCKQKREAYNTRRNKTKKKLMKRNSKGQPVMKTRIDHILTKIKDH</sequence>
<comment type="caution">
    <text evidence="3">The sequence shown here is derived from an EMBL/GenBank/DDBJ whole genome shotgun (WGS) entry which is preliminary data.</text>
</comment>
<evidence type="ECO:0000313" key="4">
    <source>
        <dbReference type="Proteomes" id="UP000265703"/>
    </source>
</evidence>
<reference evidence="3 4" key="1">
    <citation type="submission" date="2018-06" db="EMBL/GenBank/DDBJ databases">
        <title>Comparative genomics reveals the genomic features of Rhizophagus irregularis, R. cerebriforme, R. diaphanum and Gigaspora rosea, and their symbiotic lifestyle signature.</title>
        <authorList>
            <person name="Morin E."/>
            <person name="San Clemente H."/>
            <person name="Chen E.C.H."/>
            <person name="De La Providencia I."/>
            <person name="Hainaut M."/>
            <person name="Kuo A."/>
            <person name="Kohler A."/>
            <person name="Murat C."/>
            <person name="Tang N."/>
            <person name="Roy S."/>
            <person name="Loubradou J."/>
            <person name="Henrissat B."/>
            <person name="Grigoriev I.V."/>
            <person name="Corradi N."/>
            <person name="Roux C."/>
            <person name="Martin F.M."/>
        </authorList>
    </citation>
    <scope>NUCLEOTIDE SEQUENCE [LARGE SCALE GENOMIC DNA]</scope>
    <source>
        <strain evidence="3 4">DAOM 227022</strain>
    </source>
</reference>
<evidence type="ECO:0000256" key="1">
    <source>
        <dbReference type="ARBA" id="ARBA00006800"/>
    </source>
</evidence>
<dbReference type="Proteomes" id="UP000265703">
    <property type="component" value="Unassembled WGS sequence"/>
</dbReference>
<gene>
    <name evidence="3" type="ORF">C1645_742905</name>
</gene>
<evidence type="ECO:0000256" key="2">
    <source>
        <dbReference type="ARBA" id="ARBA00018780"/>
    </source>
</evidence>
<dbReference type="EMBL" id="QKYT01000552">
    <property type="protein sequence ID" value="RIA83657.1"/>
    <property type="molecule type" value="Genomic_DNA"/>
</dbReference>
<dbReference type="OrthoDB" id="2405038at2759"/>